<evidence type="ECO:0000256" key="2">
    <source>
        <dbReference type="ARBA" id="ARBA00023002"/>
    </source>
</evidence>
<dbReference type="EMBL" id="BOOU01000080">
    <property type="protein sequence ID" value="GII80784.1"/>
    <property type="molecule type" value="Genomic_DNA"/>
</dbReference>
<organism evidence="5 6">
    <name type="scientific">Sphaerisporangium rufum</name>
    <dbReference type="NCBI Taxonomy" id="1381558"/>
    <lineage>
        <taxon>Bacteria</taxon>
        <taxon>Bacillati</taxon>
        <taxon>Actinomycetota</taxon>
        <taxon>Actinomycetes</taxon>
        <taxon>Streptosporangiales</taxon>
        <taxon>Streptosporangiaceae</taxon>
        <taxon>Sphaerisporangium</taxon>
    </lineage>
</organism>
<gene>
    <name evidence="5" type="ORF">Sru01_57660</name>
</gene>
<proteinExistence type="inferred from homology"/>
<dbReference type="PANTHER" id="PTHR43580:SF2">
    <property type="entry name" value="CYTOKINE-LIKE NUCLEAR FACTOR N-PAC"/>
    <property type="match status" value="1"/>
</dbReference>
<evidence type="ECO:0000313" key="6">
    <source>
        <dbReference type="Proteomes" id="UP000655287"/>
    </source>
</evidence>
<evidence type="ECO:0000259" key="4">
    <source>
        <dbReference type="Pfam" id="PF21761"/>
    </source>
</evidence>
<comment type="caution">
    <text evidence="5">The sequence shown here is derived from an EMBL/GenBank/DDBJ whole genome shotgun (WGS) entry which is preliminary data.</text>
</comment>
<feature type="domain" description="NADPH-dependent reductive aminase-like C-terminal" evidence="4">
    <location>
        <begin position="164"/>
        <end position="289"/>
    </location>
</feature>
<dbReference type="GO" id="GO:0050661">
    <property type="term" value="F:NADP binding"/>
    <property type="evidence" value="ECO:0007669"/>
    <property type="project" value="InterPro"/>
</dbReference>
<name>A0A919R703_9ACTN</name>
<sequence>MSGENRPPVTVIGLGAMGTALAGAFLDRGHPTTVWNRTGGKAAPLAARGATVAATAAGALAASPLTVVCVLDDRAVHEALDPVAGALAGRTLVNLTNSTPEQARATARWARERGAGYLDGGIMAVPPMIGRPESLILYSGPAATFDAHLATLSVLGSPMYLGEDDGRAALYDIALLGAMYGMFGGYLNAVALTRAAGVPATELTPLIVSWLQAMLTGLPRMAKGVDAGDHAAAASNVRMQALGYVNLLDTARDQGVRTELMAPMGELLDRAVAAGRGEGDLSGLVDLLRAPEGTR</sequence>
<dbReference type="AlphaFoldDB" id="A0A919R703"/>
<dbReference type="InterPro" id="IPR036291">
    <property type="entry name" value="NAD(P)-bd_dom_sf"/>
</dbReference>
<reference evidence="5" key="1">
    <citation type="submission" date="2021-01" db="EMBL/GenBank/DDBJ databases">
        <title>Whole genome shotgun sequence of Sphaerisporangium rufum NBRC 109079.</title>
        <authorList>
            <person name="Komaki H."/>
            <person name="Tamura T."/>
        </authorList>
    </citation>
    <scope>NUCLEOTIDE SEQUENCE</scope>
    <source>
        <strain evidence="5">NBRC 109079</strain>
    </source>
</reference>
<dbReference type="InterPro" id="IPR048666">
    <property type="entry name" value="RedAm-like_C"/>
</dbReference>
<dbReference type="RefSeq" id="WP_239137812.1">
    <property type="nucleotide sequence ID" value="NZ_BOOU01000080.1"/>
</dbReference>
<evidence type="ECO:0000313" key="5">
    <source>
        <dbReference type="EMBL" id="GII80784.1"/>
    </source>
</evidence>
<dbReference type="GO" id="GO:0016491">
    <property type="term" value="F:oxidoreductase activity"/>
    <property type="evidence" value="ECO:0007669"/>
    <property type="project" value="UniProtKB-KW"/>
</dbReference>
<dbReference type="PANTHER" id="PTHR43580">
    <property type="entry name" value="OXIDOREDUCTASE GLYR1-RELATED"/>
    <property type="match status" value="1"/>
</dbReference>
<dbReference type="Proteomes" id="UP000655287">
    <property type="component" value="Unassembled WGS sequence"/>
</dbReference>
<dbReference type="PIRSF" id="PIRSF000103">
    <property type="entry name" value="HIBADH"/>
    <property type="match status" value="1"/>
</dbReference>
<dbReference type="Pfam" id="PF03446">
    <property type="entry name" value="NAD_binding_2"/>
    <property type="match status" value="1"/>
</dbReference>
<dbReference type="Gene3D" id="3.40.50.720">
    <property type="entry name" value="NAD(P)-binding Rossmann-like Domain"/>
    <property type="match status" value="1"/>
</dbReference>
<feature type="domain" description="6-phosphogluconate dehydrogenase NADP-binding" evidence="3">
    <location>
        <begin position="9"/>
        <end position="157"/>
    </location>
</feature>
<dbReference type="InterPro" id="IPR013328">
    <property type="entry name" value="6PGD_dom2"/>
</dbReference>
<dbReference type="InterPro" id="IPR006115">
    <property type="entry name" value="6PGDH_NADP-bd"/>
</dbReference>
<dbReference type="Pfam" id="PF21761">
    <property type="entry name" value="RedAm-like_C"/>
    <property type="match status" value="1"/>
</dbReference>
<keyword evidence="2" id="KW-0560">Oxidoreductase</keyword>
<evidence type="ECO:0000256" key="1">
    <source>
        <dbReference type="ARBA" id="ARBA00009080"/>
    </source>
</evidence>
<accession>A0A919R703</accession>
<dbReference type="SUPFAM" id="SSF51735">
    <property type="entry name" value="NAD(P)-binding Rossmann-fold domains"/>
    <property type="match status" value="1"/>
</dbReference>
<evidence type="ECO:0000259" key="3">
    <source>
        <dbReference type="Pfam" id="PF03446"/>
    </source>
</evidence>
<dbReference type="InterPro" id="IPR015815">
    <property type="entry name" value="HIBADH-related"/>
</dbReference>
<dbReference type="InterPro" id="IPR051265">
    <property type="entry name" value="HIBADH-related_NP60_sf"/>
</dbReference>
<comment type="similarity">
    <text evidence="1">Belongs to the HIBADH-related family.</text>
</comment>
<protein>
    <submittedName>
        <fullName evidence="5">Dehydrogenase</fullName>
    </submittedName>
</protein>
<keyword evidence="6" id="KW-1185">Reference proteome</keyword>
<dbReference type="Gene3D" id="1.10.1040.10">
    <property type="entry name" value="N-(1-d-carboxylethyl)-l-norvaline Dehydrogenase, domain 2"/>
    <property type="match status" value="1"/>
</dbReference>